<comment type="caution">
    <text evidence="1">The sequence shown here is derived from an EMBL/GenBank/DDBJ whole genome shotgun (WGS) entry which is preliminary data.</text>
</comment>
<protein>
    <submittedName>
        <fullName evidence="1">Uncharacterized protein</fullName>
    </submittedName>
</protein>
<dbReference type="Proteomes" id="UP000310108">
    <property type="component" value="Unassembled WGS sequence"/>
</dbReference>
<name>A0A4V6DHH6_9PEZI</name>
<keyword evidence="2" id="KW-1185">Reference proteome</keyword>
<dbReference type="AlphaFoldDB" id="A0A4V6DHH6"/>
<proteinExistence type="predicted"/>
<accession>A0A4V6DHH6</accession>
<gene>
    <name evidence="1" type="ORF">CTA1_2099</name>
</gene>
<evidence type="ECO:0000313" key="1">
    <source>
        <dbReference type="EMBL" id="TKW56476.1"/>
    </source>
</evidence>
<dbReference type="STRING" id="1306861.A0A4V6DHH6"/>
<dbReference type="EMBL" id="PJEX01000067">
    <property type="protein sequence ID" value="TKW56476.1"/>
    <property type="molecule type" value="Genomic_DNA"/>
</dbReference>
<reference evidence="1 2" key="1">
    <citation type="journal article" date="2019" name="PLoS ONE">
        <title>Comparative genome analysis indicates high evolutionary potential of pathogenicity genes in Colletotrichum tanaceti.</title>
        <authorList>
            <person name="Lelwala R.V."/>
            <person name="Korhonen P.K."/>
            <person name="Young N.D."/>
            <person name="Scott J.B."/>
            <person name="Ades P.A."/>
            <person name="Gasser R.B."/>
            <person name="Taylor P.W.J."/>
        </authorList>
    </citation>
    <scope>NUCLEOTIDE SEQUENCE [LARGE SCALE GENOMIC DNA]</scope>
    <source>
        <strain evidence="1">BRIP57314</strain>
    </source>
</reference>
<organism evidence="1 2">
    <name type="scientific">Colletotrichum tanaceti</name>
    <dbReference type="NCBI Taxonomy" id="1306861"/>
    <lineage>
        <taxon>Eukaryota</taxon>
        <taxon>Fungi</taxon>
        <taxon>Dikarya</taxon>
        <taxon>Ascomycota</taxon>
        <taxon>Pezizomycotina</taxon>
        <taxon>Sordariomycetes</taxon>
        <taxon>Hypocreomycetidae</taxon>
        <taxon>Glomerellales</taxon>
        <taxon>Glomerellaceae</taxon>
        <taxon>Colletotrichum</taxon>
        <taxon>Colletotrichum destructivum species complex</taxon>
    </lineage>
</organism>
<sequence>MLPLLGFEDTHNLDIPSRNRLCVLGTPNRAKTTLSVFSGINGRKPNLSQAISRHPPELWYLVAGHLVRQCAIVTLQNQVPANAKASNHEIGLLGPVYASYVKIDGTIYVRNLYNSSVGVDVWASEDHRGIRQVVFLTSSAFEIWCNKQRPVPGVWWRKVPLEDVCSIVKIQFDGLKVRHTQGLSENLSSNPLSQLLWETPPAASLDLAPVVSVGIPPIPPPRSRMKFFDCNHPDAVGYVVACCGVRIFDIVTHKREEKDFSRLYENVPAWATHWMYMPLDEGEFITHIGSQLRHSFNLRVLEIGLTKSSDEKDVAPITLKLPTAIGKVPPKSSANPVIRTACSLDGISEIQPCIRQATIPHVVGIKVDYINGHRECIGEFRLDLTAEPISTCGSDTLFVRYAKFTPYVFGITAITFQDPGETGGVGWKAIPLSGTLEWWFCTGATHLTRNGELVKQPSEIFNESAQ</sequence>
<evidence type="ECO:0000313" key="2">
    <source>
        <dbReference type="Proteomes" id="UP000310108"/>
    </source>
</evidence>